<dbReference type="AlphaFoldDB" id="A0A9P7R5X9"/>
<proteinExistence type="predicted"/>
<dbReference type="EMBL" id="JAESDN010000005">
    <property type="protein sequence ID" value="KAG7050815.1"/>
    <property type="molecule type" value="Genomic_DNA"/>
</dbReference>
<reference evidence="1" key="1">
    <citation type="submission" date="2021-05" db="EMBL/GenBank/DDBJ databases">
        <title>Comparative genomics of three Colletotrichum scovillei strains and genetic complementation revealed genes involved fungal growth and virulence on chili pepper.</title>
        <authorList>
            <person name="Hsieh D.-K."/>
            <person name="Chuang S.-C."/>
            <person name="Chen C.-Y."/>
            <person name="Chao Y.-T."/>
            <person name="Lu M.-Y.J."/>
            <person name="Lee M.-H."/>
            <person name="Shih M.-C."/>
        </authorList>
    </citation>
    <scope>NUCLEOTIDE SEQUENCE</scope>
    <source>
        <strain evidence="1">Coll-153</strain>
    </source>
</reference>
<accession>A0A9P7R5X9</accession>
<name>A0A9P7R5X9_9PEZI</name>
<sequence>MDSARKSGWCGFCSSCKIGYLRSTPQTHCCALPSR</sequence>
<gene>
    <name evidence="1" type="ORF">JMJ77_013555</name>
</gene>
<feature type="non-terminal residue" evidence="1">
    <location>
        <position position="1"/>
    </location>
</feature>
<evidence type="ECO:0000313" key="1">
    <source>
        <dbReference type="EMBL" id="KAG7050815.1"/>
    </source>
</evidence>
<comment type="caution">
    <text evidence="1">The sequence shown here is derived from an EMBL/GenBank/DDBJ whole genome shotgun (WGS) entry which is preliminary data.</text>
</comment>
<dbReference type="Proteomes" id="UP000699042">
    <property type="component" value="Unassembled WGS sequence"/>
</dbReference>
<organism evidence="1 2">
    <name type="scientific">Colletotrichum scovillei</name>
    <dbReference type="NCBI Taxonomy" id="1209932"/>
    <lineage>
        <taxon>Eukaryota</taxon>
        <taxon>Fungi</taxon>
        <taxon>Dikarya</taxon>
        <taxon>Ascomycota</taxon>
        <taxon>Pezizomycotina</taxon>
        <taxon>Sordariomycetes</taxon>
        <taxon>Hypocreomycetidae</taxon>
        <taxon>Glomerellales</taxon>
        <taxon>Glomerellaceae</taxon>
        <taxon>Colletotrichum</taxon>
        <taxon>Colletotrichum acutatum species complex</taxon>
    </lineage>
</organism>
<protein>
    <submittedName>
        <fullName evidence="1">Uncharacterized protein</fullName>
    </submittedName>
</protein>
<evidence type="ECO:0000313" key="2">
    <source>
        <dbReference type="Proteomes" id="UP000699042"/>
    </source>
</evidence>
<keyword evidence="2" id="KW-1185">Reference proteome</keyword>